<dbReference type="GO" id="GO:0005524">
    <property type="term" value="F:ATP binding"/>
    <property type="evidence" value="ECO:0007669"/>
    <property type="project" value="UniProtKB-KW"/>
</dbReference>
<sequence length="956" mass="108386">MSGNNIKVVCRFRPQNKLEISEGGVPIIDIDEEGTSVALNGQEFQGPPFAFDKVFGMDSKQKDIFDYSIKSIVDGLSLIRPFFIRPKIPETFTLIPRRILVSRCRWRLQWHGLRLWSNRFRQDLLDDAQNDNLPIHEDKTRGVYVKGLAEVYVSSVEEIHEVMRRGTGARIVAYTNMNAESSRSHSIFVITVANKNLDTGAVKQGKLHLVDLAGSEKVGKTGASGQTLEEAKKINKSLTALGMVINALTDGKSSHVPYRDSKLTRILQEALGGNSRTTLIINCSPSSYNEAETLSTLRFGMRAKTIKNKAKVNADLSPAELKALLKKVKSEAVTFQAYIAALEGEVGCWRAGQSVPETQWVTLEKVTKGETGSASSPTTAAPTAPIPAFKALMDDSRPATPAMVLEKDEREEFLKRENELTDQIAEKESELTNRETQLNQLKEELGYFKEQEGQITKENQLMTTELNELRLQLQKVSYESKENVITVDSLKETNQELNAELEELKKQLLDLRIAQKESADGEKEKKKAEKMAAMMANFDPSVSSLERATFNEITEKEKQIREALVKLDNETSASLSNEELANLRKELADSRSLIEQHEQTINELSHTKENLERKREDLEARLTTLELEYEELLDKTIAEEEEVEDTTVSIAETFTELKSKSTRYKNGGFASEEDDDKILTMRLFLRCSFRAKQNKLESSFTAKREMQQKEIEELKNELERKTDEYHKLSSALTDLKRANEQLQVALSSQPKASSDMTEKEKDMERMRKSMAQQLSDFEVMKKALMRDLQNRCEKVVELEISLDETREQYNNVLRASNNKAQQKKMAFLERNLEQLTNVQKQLVEQNSSLKKEVAISERKLIARNERIQSLEVLLQEAQEKLVTQNQKFEAQLQAVRERLEQARSQKSQTAMQALNFGRIAKPLRGTAVVSDDVPPSPSTPKGQDKRSSWIPGFIKS</sequence>
<proteinExistence type="inferred from homology"/>
<dbReference type="InterPro" id="IPR019821">
    <property type="entry name" value="Kinesin_motor_CS"/>
</dbReference>
<keyword evidence="3 10" id="KW-0493">Microtubule</keyword>
<evidence type="ECO:0000259" key="13">
    <source>
        <dbReference type="PROSITE" id="PS50067"/>
    </source>
</evidence>
<feature type="coiled-coil region" evidence="11">
    <location>
        <begin position="795"/>
        <end position="912"/>
    </location>
</feature>
<comment type="subcellular location">
    <subcellularLocation>
        <location evidence="1">Cytoplasm</location>
        <location evidence="1">Cytoskeleton</location>
    </subcellularLocation>
</comment>
<dbReference type="SUPFAM" id="SSF52540">
    <property type="entry name" value="P-loop containing nucleoside triphosphate hydrolases"/>
    <property type="match status" value="1"/>
</dbReference>
<feature type="region of interest" description="Disordered" evidence="12">
    <location>
        <begin position="925"/>
        <end position="956"/>
    </location>
</feature>
<dbReference type="Gene3D" id="3.40.850.10">
    <property type="entry name" value="Kinesin motor domain"/>
    <property type="match status" value="2"/>
</dbReference>
<dbReference type="PROSITE" id="PS50067">
    <property type="entry name" value="KINESIN_MOTOR_2"/>
    <property type="match status" value="2"/>
</dbReference>
<comment type="caution">
    <text evidence="9">Lacks conserved residue(s) required for the propagation of feature annotation.</text>
</comment>
<dbReference type="InterPro" id="IPR027640">
    <property type="entry name" value="Kinesin-like_fam"/>
</dbReference>
<name>A0A433QVL9_9FUNG</name>
<dbReference type="GO" id="GO:0003777">
    <property type="term" value="F:microtubule motor activity"/>
    <property type="evidence" value="ECO:0007669"/>
    <property type="project" value="InterPro"/>
</dbReference>
<feature type="coiled-coil region" evidence="11">
    <location>
        <begin position="697"/>
        <end position="745"/>
    </location>
</feature>
<dbReference type="GO" id="GO:0008017">
    <property type="term" value="F:microtubule binding"/>
    <property type="evidence" value="ECO:0007669"/>
    <property type="project" value="InterPro"/>
</dbReference>
<evidence type="ECO:0000313" key="15">
    <source>
        <dbReference type="Proteomes" id="UP000274822"/>
    </source>
</evidence>
<dbReference type="AlphaFoldDB" id="A0A433QVL9"/>
<dbReference type="PRINTS" id="PR00380">
    <property type="entry name" value="KINESINHEAVY"/>
</dbReference>
<dbReference type="GO" id="GO:0051231">
    <property type="term" value="P:spindle elongation"/>
    <property type="evidence" value="ECO:0007669"/>
    <property type="project" value="TreeGrafter"/>
</dbReference>
<dbReference type="InterPro" id="IPR027417">
    <property type="entry name" value="P-loop_NTPase"/>
</dbReference>
<keyword evidence="8" id="KW-0206">Cytoskeleton</keyword>
<keyword evidence="7 10" id="KW-0505">Motor protein</keyword>
<evidence type="ECO:0000313" key="14">
    <source>
        <dbReference type="EMBL" id="RUS33852.1"/>
    </source>
</evidence>
<dbReference type="InterPro" id="IPR059182">
    <property type="entry name" value="Khc_C"/>
</dbReference>
<organism evidence="14 15">
    <name type="scientific">Jimgerdemannia flammicorona</name>
    <dbReference type="NCBI Taxonomy" id="994334"/>
    <lineage>
        <taxon>Eukaryota</taxon>
        <taxon>Fungi</taxon>
        <taxon>Fungi incertae sedis</taxon>
        <taxon>Mucoromycota</taxon>
        <taxon>Mucoromycotina</taxon>
        <taxon>Endogonomycetes</taxon>
        <taxon>Endogonales</taxon>
        <taxon>Endogonaceae</taxon>
        <taxon>Jimgerdemannia</taxon>
    </lineage>
</organism>
<dbReference type="InterPro" id="IPR001752">
    <property type="entry name" value="Kinesin_motor_dom"/>
</dbReference>
<feature type="domain" description="Kinesin motor" evidence="13">
    <location>
        <begin position="122"/>
        <end position="306"/>
    </location>
</feature>
<dbReference type="GO" id="GO:0007018">
    <property type="term" value="P:microtubule-based movement"/>
    <property type="evidence" value="ECO:0007669"/>
    <property type="project" value="InterPro"/>
</dbReference>
<protein>
    <recommendedName>
        <fullName evidence="10">Kinesin-like protein</fullName>
    </recommendedName>
</protein>
<keyword evidence="6 11" id="KW-0175">Coiled coil</keyword>
<dbReference type="GO" id="GO:0005874">
    <property type="term" value="C:microtubule"/>
    <property type="evidence" value="ECO:0007669"/>
    <property type="project" value="UniProtKB-KW"/>
</dbReference>
<dbReference type="SMART" id="SM00129">
    <property type="entry name" value="KISc"/>
    <property type="match status" value="1"/>
</dbReference>
<comment type="caution">
    <text evidence="14">The sequence shown here is derived from an EMBL/GenBank/DDBJ whole genome shotgun (WGS) entry which is preliminary data.</text>
</comment>
<feature type="coiled-coil region" evidence="11">
    <location>
        <begin position="410"/>
        <end position="444"/>
    </location>
</feature>
<evidence type="ECO:0000256" key="12">
    <source>
        <dbReference type="SAM" id="MobiDB-lite"/>
    </source>
</evidence>
<dbReference type="GO" id="GO:0005737">
    <property type="term" value="C:cytoplasm"/>
    <property type="evidence" value="ECO:0007669"/>
    <property type="project" value="UniProtKB-SubCell"/>
</dbReference>
<keyword evidence="5 10" id="KW-0067">ATP-binding</keyword>
<evidence type="ECO:0000256" key="11">
    <source>
        <dbReference type="SAM" id="Coils"/>
    </source>
</evidence>
<evidence type="ECO:0000256" key="3">
    <source>
        <dbReference type="ARBA" id="ARBA00022701"/>
    </source>
</evidence>
<evidence type="ECO:0000256" key="9">
    <source>
        <dbReference type="PROSITE-ProRule" id="PRU00283"/>
    </source>
</evidence>
<dbReference type="Pfam" id="PF00225">
    <property type="entry name" value="Kinesin"/>
    <property type="match status" value="1"/>
</dbReference>
<evidence type="ECO:0000256" key="7">
    <source>
        <dbReference type="ARBA" id="ARBA00023175"/>
    </source>
</evidence>
<gene>
    <name evidence="14" type="ORF">BC938DRAFT_483525</name>
</gene>
<evidence type="ECO:0000256" key="10">
    <source>
        <dbReference type="RuleBase" id="RU000394"/>
    </source>
</evidence>
<evidence type="ECO:0000256" key="8">
    <source>
        <dbReference type="ARBA" id="ARBA00023212"/>
    </source>
</evidence>
<keyword evidence="15" id="KW-1185">Reference proteome</keyword>
<evidence type="ECO:0000256" key="6">
    <source>
        <dbReference type="ARBA" id="ARBA00023054"/>
    </source>
</evidence>
<keyword evidence="2" id="KW-0963">Cytoplasm</keyword>
<evidence type="ECO:0000256" key="4">
    <source>
        <dbReference type="ARBA" id="ARBA00022741"/>
    </source>
</evidence>
<dbReference type="CDD" id="cd23649">
    <property type="entry name" value="Khc_CBD_cc"/>
    <property type="match status" value="1"/>
</dbReference>
<accession>A0A433QVL9</accession>
<dbReference type="InterPro" id="IPR036961">
    <property type="entry name" value="Kinesin_motor_dom_sf"/>
</dbReference>
<dbReference type="PANTHER" id="PTHR47969">
    <property type="entry name" value="CHROMOSOME-ASSOCIATED KINESIN KIF4A-RELATED"/>
    <property type="match status" value="1"/>
</dbReference>
<evidence type="ECO:0000256" key="2">
    <source>
        <dbReference type="ARBA" id="ARBA00022490"/>
    </source>
</evidence>
<dbReference type="Proteomes" id="UP000274822">
    <property type="component" value="Unassembled WGS sequence"/>
</dbReference>
<feature type="domain" description="Kinesin motor" evidence="13">
    <location>
        <begin position="5"/>
        <end position="74"/>
    </location>
</feature>
<reference evidence="14 15" key="1">
    <citation type="journal article" date="2018" name="New Phytol.">
        <title>Phylogenomics of Endogonaceae and evolution of mycorrhizas within Mucoromycota.</title>
        <authorList>
            <person name="Chang Y."/>
            <person name="Desiro A."/>
            <person name="Na H."/>
            <person name="Sandor L."/>
            <person name="Lipzen A."/>
            <person name="Clum A."/>
            <person name="Barry K."/>
            <person name="Grigoriev I.V."/>
            <person name="Martin F.M."/>
            <person name="Stajich J.E."/>
            <person name="Smith M.E."/>
            <person name="Bonito G."/>
            <person name="Spatafora J.W."/>
        </authorList>
    </citation>
    <scope>NUCLEOTIDE SEQUENCE [LARGE SCALE GENOMIC DNA]</scope>
    <source>
        <strain evidence="14 15">AD002</strain>
    </source>
</reference>
<keyword evidence="4 10" id="KW-0547">Nucleotide-binding</keyword>
<comment type="similarity">
    <text evidence="9 10">Belongs to the TRAFAC class myosin-kinesin ATPase superfamily. Kinesin family.</text>
</comment>
<evidence type="ECO:0000256" key="5">
    <source>
        <dbReference type="ARBA" id="ARBA00022840"/>
    </source>
</evidence>
<feature type="coiled-coil region" evidence="11">
    <location>
        <begin position="487"/>
        <end position="642"/>
    </location>
</feature>
<dbReference type="PROSITE" id="PS00411">
    <property type="entry name" value="KINESIN_MOTOR_1"/>
    <property type="match status" value="1"/>
</dbReference>
<evidence type="ECO:0000256" key="1">
    <source>
        <dbReference type="ARBA" id="ARBA00004245"/>
    </source>
</evidence>
<dbReference type="PANTHER" id="PTHR47969:SF15">
    <property type="entry name" value="CHROMOSOME-ASSOCIATED KINESIN KIF4A-RELATED"/>
    <property type="match status" value="1"/>
</dbReference>
<dbReference type="EMBL" id="RBNJ01000879">
    <property type="protein sequence ID" value="RUS33852.1"/>
    <property type="molecule type" value="Genomic_DNA"/>
</dbReference>
<dbReference type="GO" id="GO:0007052">
    <property type="term" value="P:mitotic spindle organization"/>
    <property type="evidence" value="ECO:0007669"/>
    <property type="project" value="TreeGrafter"/>
</dbReference>
<dbReference type="GO" id="GO:0005875">
    <property type="term" value="C:microtubule associated complex"/>
    <property type="evidence" value="ECO:0007669"/>
    <property type="project" value="TreeGrafter"/>
</dbReference>